<keyword evidence="1" id="KW-0472">Membrane</keyword>
<feature type="transmembrane region" description="Helical" evidence="1">
    <location>
        <begin position="65"/>
        <end position="83"/>
    </location>
</feature>
<protein>
    <submittedName>
        <fullName evidence="2">Uncharacterized protein</fullName>
    </submittedName>
</protein>
<keyword evidence="3" id="KW-1185">Reference proteome</keyword>
<name>A0AAE3G4U0_9GAMM</name>
<dbReference type="RefSeq" id="WP_253479704.1">
    <property type="nucleotide sequence ID" value="NZ_JALJXV010000007.1"/>
</dbReference>
<gene>
    <name evidence="2" type="ORF">J2T57_002980</name>
</gene>
<comment type="caution">
    <text evidence="2">The sequence shown here is derived from an EMBL/GenBank/DDBJ whole genome shotgun (WGS) entry which is preliminary data.</text>
</comment>
<dbReference type="EMBL" id="JALJXV010000007">
    <property type="protein sequence ID" value="MCP1675825.1"/>
    <property type="molecule type" value="Genomic_DNA"/>
</dbReference>
<organism evidence="2 3">
    <name type="scientific">Natronocella acetinitrilica</name>
    <dbReference type="NCBI Taxonomy" id="414046"/>
    <lineage>
        <taxon>Bacteria</taxon>
        <taxon>Pseudomonadati</taxon>
        <taxon>Pseudomonadota</taxon>
        <taxon>Gammaproteobacteria</taxon>
        <taxon>Chromatiales</taxon>
        <taxon>Ectothiorhodospiraceae</taxon>
        <taxon>Natronocella</taxon>
    </lineage>
</organism>
<feature type="transmembrane region" description="Helical" evidence="1">
    <location>
        <begin position="6"/>
        <end position="29"/>
    </location>
</feature>
<sequence>MEALVTSGRVVDLVLLLTAAEAIALVAYHRLTGRGVPPGELIPYLLAGVFILLALRVALVGAAWYWIPVLLLGSLFAHLGALAKRGLS</sequence>
<dbReference type="AlphaFoldDB" id="A0AAE3G4U0"/>
<proteinExistence type="predicted"/>
<evidence type="ECO:0000313" key="3">
    <source>
        <dbReference type="Proteomes" id="UP001205843"/>
    </source>
</evidence>
<accession>A0AAE3G4U0</accession>
<evidence type="ECO:0000313" key="2">
    <source>
        <dbReference type="EMBL" id="MCP1675825.1"/>
    </source>
</evidence>
<keyword evidence="1" id="KW-0812">Transmembrane</keyword>
<feature type="transmembrane region" description="Helical" evidence="1">
    <location>
        <begin position="41"/>
        <end position="59"/>
    </location>
</feature>
<evidence type="ECO:0000256" key="1">
    <source>
        <dbReference type="SAM" id="Phobius"/>
    </source>
</evidence>
<dbReference type="Proteomes" id="UP001205843">
    <property type="component" value="Unassembled WGS sequence"/>
</dbReference>
<keyword evidence="1" id="KW-1133">Transmembrane helix</keyword>
<reference evidence="2" key="1">
    <citation type="submission" date="2022-03" db="EMBL/GenBank/DDBJ databases">
        <title>Genomic Encyclopedia of Type Strains, Phase III (KMG-III): the genomes of soil and plant-associated and newly described type strains.</title>
        <authorList>
            <person name="Whitman W."/>
        </authorList>
    </citation>
    <scope>NUCLEOTIDE SEQUENCE</scope>
    <source>
        <strain evidence="2">ANL 6-2</strain>
    </source>
</reference>